<name>A0A6I6EBL5_9GAMM</name>
<dbReference type="InterPro" id="IPR027910">
    <property type="entry name" value="YdiL_sf"/>
</dbReference>
<reference evidence="1 2" key="1">
    <citation type="submission" date="2019-12" db="EMBL/GenBank/DDBJ databases">
        <title>Erwinia sp. nov., isolated from droppings of birds in the Qinghai-Tiebt plateau of China.</title>
        <authorList>
            <person name="Ge Y."/>
        </authorList>
    </citation>
    <scope>NUCLEOTIDE SEQUENCE [LARGE SCALE GENOMIC DNA]</scope>
    <source>
        <strain evidence="1 2">J780</strain>
    </source>
</reference>
<dbReference type="Proteomes" id="UP000424752">
    <property type="component" value="Chromosome"/>
</dbReference>
<dbReference type="GO" id="GO:0003677">
    <property type="term" value="F:DNA binding"/>
    <property type="evidence" value="ECO:0007669"/>
    <property type="project" value="InterPro"/>
</dbReference>
<sequence>MNYLELQALRHIFLLSIEEAASYIAKDNDPAAWKKRELGQEEISEKIIHRFEELLIQRQHHMNAIIDKINLRIGNNTMKYFPTFEEFKQARPGEDLLAWKTYQSVAAELYSRGLERLC</sequence>
<dbReference type="InterPro" id="IPR010982">
    <property type="entry name" value="Lambda_DNA-bd_dom_sf"/>
</dbReference>
<evidence type="ECO:0000313" key="2">
    <source>
        <dbReference type="Proteomes" id="UP000424752"/>
    </source>
</evidence>
<accession>A0A6I6EBL5</accession>
<dbReference type="Pfam" id="PF08965">
    <property type="entry name" value="Aca2_YdiL"/>
    <property type="match status" value="1"/>
</dbReference>
<proteinExistence type="predicted"/>
<gene>
    <name evidence="1" type="ORF">GN242_08055</name>
</gene>
<evidence type="ECO:0000313" key="1">
    <source>
        <dbReference type="EMBL" id="QGU87167.1"/>
    </source>
</evidence>
<dbReference type="AlphaFoldDB" id="A0A6I6EBL5"/>
<dbReference type="SUPFAM" id="SSF47413">
    <property type="entry name" value="lambda repressor-like DNA-binding domains"/>
    <property type="match status" value="1"/>
</dbReference>
<organism evidence="1 2">
    <name type="scientific">Erwinia sorbitola</name>
    <dbReference type="NCBI Taxonomy" id="2681984"/>
    <lineage>
        <taxon>Bacteria</taxon>
        <taxon>Pseudomonadati</taxon>
        <taxon>Pseudomonadota</taxon>
        <taxon>Gammaproteobacteria</taxon>
        <taxon>Enterobacterales</taxon>
        <taxon>Erwiniaceae</taxon>
        <taxon>Erwinia</taxon>
    </lineage>
</organism>
<dbReference type="EMBL" id="CP046509">
    <property type="protein sequence ID" value="QGU87167.1"/>
    <property type="molecule type" value="Genomic_DNA"/>
</dbReference>
<dbReference type="InterPro" id="IPR015060">
    <property type="entry name" value="Aca2_YdiL-like"/>
</dbReference>
<protein>
    <submittedName>
        <fullName evidence="1">DUF1870 family protein</fullName>
    </submittedName>
</protein>
<dbReference type="KEGG" id="erwi:GN242_08055"/>
<dbReference type="RefSeq" id="WP_156287251.1">
    <property type="nucleotide sequence ID" value="NZ_CP046509.1"/>
</dbReference>
<dbReference type="Gene3D" id="1.10.3100.10">
    <property type="entry name" value="Putative cytoplasmic protein"/>
    <property type="match status" value="1"/>
</dbReference>